<dbReference type="OMA" id="HNPMHMA"/>
<comment type="caution">
    <text evidence="9">The sequence shown here is derived from an EMBL/GenBank/DDBJ whole genome shotgun (WGS) entry which is preliminary data.</text>
</comment>
<organism evidence="9 10">
    <name type="scientific">Penicillium decumbens</name>
    <dbReference type="NCBI Taxonomy" id="69771"/>
    <lineage>
        <taxon>Eukaryota</taxon>
        <taxon>Fungi</taxon>
        <taxon>Dikarya</taxon>
        <taxon>Ascomycota</taxon>
        <taxon>Pezizomycotina</taxon>
        <taxon>Eurotiomycetes</taxon>
        <taxon>Eurotiomycetidae</taxon>
        <taxon>Eurotiales</taxon>
        <taxon>Aspergillaceae</taxon>
        <taxon>Penicillium</taxon>
    </lineage>
</organism>
<evidence type="ECO:0000256" key="6">
    <source>
        <dbReference type="ARBA" id="ARBA00023242"/>
    </source>
</evidence>
<gene>
    <name evidence="9" type="ORF">PENDEC_c010G05275</name>
</gene>
<keyword evidence="3" id="KW-0805">Transcription regulation</keyword>
<keyword evidence="6" id="KW-0539">Nucleus</keyword>
<dbReference type="Pfam" id="PF00172">
    <property type="entry name" value="Zn_clus"/>
    <property type="match status" value="1"/>
</dbReference>
<dbReference type="GO" id="GO:0008270">
    <property type="term" value="F:zinc ion binding"/>
    <property type="evidence" value="ECO:0007669"/>
    <property type="project" value="InterPro"/>
</dbReference>
<dbReference type="InterPro" id="IPR007219">
    <property type="entry name" value="XnlR_reg_dom"/>
</dbReference>
<evidence type="ECO:0000256" key="3">
    <source>
        <dbReference type="ARBA" id="ARBA00023015"/>
    </source>
</evidence>
<keyword evidence="10" id="KW-1185">Reference proteome</keyword>
<evidence type="ECO:0000256" key="4">
    <source>
        <dbReference type="ARBA" id="ARBA00023125"/>
    </source>
</evidence>
<keyword evidence="2" id="KW-0479">Metal-binding</keyword>
<dbReference type="GO" id="GO:0005634">
    <property type="term" value="C:nucleus"/>
    <property type="evidence" value="ECO:0007669"/>
    <property type="project" value="UniProtKB-SubCell"/>
</dbReference>
<evidence type="ECO:0000256" key="2">
    <source>
        <dbReference type="ARBA" id="ARBA00022723"/>
    </source>
</evidence>
<dbReference type="GO" id="GO:0006351">
    <property type="term" value="P:DNA-templated transcription"/>
    <property type="evidence" value="ECO:0007669"/>
    <property type="project" value="InterPro"/>
</dbReference>
<comment type="subcellular location">
    <subcellularLocation>
        <location evidence="1">Nucleus</location>
    </subcellularLocation>
</comment>
<dbReference type="STRING" id="69771.A0A1V6PBZ9"/>
<feature type="compositionally biased region" description="Polar residues" evidence="7">
    <location>
        <begin position="89"/>
        <end position="102"/>
    </location>
</feature>
<dbReference type="PROSITE" id="PS50048">
    <property type="entry name" value="ZN2_CY6_FUNGAL_2"/>
    <property type="match status" value="1"/>
</dbReference>
<evidence type="ECO:0000259" key="8">
    <source>
        <dbReference type="PROSITE" id="PS50048"/>
    </source>
</evidence>
<dbReference type="GO" id="GO:0003677">
    <property type="term" value="F:DNA binding"/>
    <property type="evidence" value="ECO:0007669"/>
    <property type="project" value="UniProtKB-KW"/>
</dbReference>
<feature type="region of interest" description="Disordered" evidence="7">
    <location>
        <begin position="407"/>
        <end position="435"/>
    </location>
</feature>
<evidence type="ECO:0000313" key="9">
    <source>
        <dbReference type="EMBL" id="OQD74580.1"/>
    </source>
</evidence>
<dbReference type="OrthoDB" id="2269373at2759"/>
<evidence type="ECO:0000256" key="7">
    <source>
        <dbReference type="SAM" id="MobiDB-lite"/>
    </source>
</evidence>
<dbReference type="Proteomes" id="UP000191522">
    <property type="component" value="Unassembled WGS sequence"/>
</dbReference>
<dbReference type="InterPro" id="IPR036864">
    <property type="entry name" value="Zn2-C6_fun-type_DNA-bd_sf"/>
</dbReference>
<dbReference type="SUPFAM" id="SSF57701">
    <property type="entry name" value="Zn2/Cys6 DNA-binding domain"/>
    <property type="match status" value="1"/>
</dbReference>
<accession>A0A1V6PBZ9</accession>
<dbReference type="SMART" id="SM00066">
    <property type="entry name" value="GAL4"/>
    <property type="match status" value="1"/>
</dbReference>
<dbReference type="InterPro" id="IPR001138">
    <property type="entry name" value="Zn2Cys6_DnaBD"/>
</dbReference>
<dbReference type="PANTHER" id="PTHR31001">
    <property type="entry name" value="UNCHARACTERIZED TRANSCRIPTIONAL REGULATORY PROTEIN"/>
    <property type="match status" value="1"/>
</dbReference>
<name>A0A1V6PBZ9_PENDC</name>
<dbReference type="AlphaFoldDB" id="A0A1V6PBZ9"/>
<keyword evidence="4" id="KW-0238">DNA-binding</keyword>
<dbReference type="EMBL" id="MDYL01000010">
    <property type="protein sequence ID" value="OQD74580.1"/>
    <property type="molecule type" value="Genomic_DNA"/>
</dbReference>
<evidence type="ECO:0000256" key="5">
    <source>
        <dbReference type="ARBA" id="ARBA00023163"/>
    </source>
</evidence>
<dbReference type="SMART" id="SM00906">
    <property type="entry name" value="Fungal_trans"/>
    <property type="match status" value="1"/>
</dbReference>
<evidence type="ECO:0000256" key="1">
    <source>
        <dbReference type="ARBA" id="ARBA00004123"/>
    </source>
</evidence>
<sequence length="707" mass="79109">MSLTRGHSCVLCQHRKVRCDQQKPCSNCIRAQAECKVVAPQPVRRRKKKLHERDLIERLKKYEALMTQHGINFDSAGEVEDEATEFETDTGQPKTCPKSSIQDRGPQNKDSASKWFAYDEYRTTYDLLQNLGDEEVDAPPIHHAFDKMFPNDTDSFPFGVSGSQPRITHLHPSAIQIFQLWQIYISNVNPLLKISHIPTLQTQIVGAGADLSKVSKSLEALMFNIYLIAVKSMTNEETQATFGESKALMLRRFSEASQQALINASFMRSNDLMVLQAYFLYLHSSGRNIDPRTLFCLIGIAVHMATRLGIYRDGAQFGLSPFETEQRRRLWWQLAALDKRMAEMTGSAITALSSSGSDCQLPLNINDADLHQHSGDLPKSSTGPTEMLFCLTRIELLIATDSTSVRPNSTAIKNPHNHSNSAASPDTSTGEGCRPSSNDLDKYCSYIESVYLKHCDPKIPVQHLTLLATRSALCKLRVVEFMCRGIPTSSLNSRERDALFLAGIEMLEYDDEIYTTESLRGFLWYTQIQGPLPGYIFAVSDLRQRTTGELCERAWRAMCENHEHRNFVRNIGNPTHVAFMHATLRAWDAREEAELRLGRSIEPPSLVALHRKTTADMKASQRGHQFGENQGHESQPRSQSPGPGRMDQASEAVIDDNLAMPILSAADIYGSAFGNYDQTNWAYLMQPEVLGGFLSGSASDFPQGGGF</sequence>
<dbReference type="CDD" id="cd12148">
    <property type="entry name" value="fungal_TF_MHR"/>
    <property type="match status" value="1"/>
</dbReference>
<dbReference type="Pfam" id="PF04082">
    <property type="entry name" value="Fungal_trans"/>
    <property type="match status" value="1"/>
</dbReference>
<dbReference type="CDD" id="cd00067">
    <property type="entry name" value="GAL4"/>
    <property type="match status" value="1"/>
</dbReference>
<feature type="domain" description="Zn(2)-C6 fungal-type" evidence="8">
    <location>
        <begin position="8"/>
        <end position="37"/>
    </location>
</feature>
<feature type="region of interest" description="Disordered" evidence="7">
    <location>
        <begin position="617"/>
        <end position="648"/>
    </location>
</feature>
<feature type="compositionally biased region" description="Acidic residues" evidence="7">
    <location>
        <begin position="79"/>
        <end position="88"/>
    </location>
</feature>
<feature type="region of interest" description="Disordered" evidence="7">
    <location>
        <begin position="79"/>
        <end position="111"/>
    </location>
</feature>
<dbReference type="PANTHER" id="PTHR31001:SF45">
    <property type="entry name" value="ZN(II)2CYS6 TRANSCRIPTION FACTOR (EUROFUNG)"/>
    <property type="match status" value="1"/>
</dbReference>
<evidence type="ECO:0000313" key="10">
    <source>
        <dbReference type="Proteomes" id="UP000191522"/>
    </source>
</evidence>
<protein>
    <recommendedName>
        <fullName evidence="8">Zn(2)-C6 fungal-type domain-containing protein</fullName>
    </recommendedName>
</protein>
<keyword evidence="5" id="KW-0804">Transcription</keyword>
<reference evidence="10" key="1">
    <citation type="journal article" date="2017" name="Nat. Microbiol.">
        <title>Global analysis of biosynthetic gene clusters reveals vast potential of secondary metabolite production in Penicillium species.</title>
        <authorList>
            <person name="Nielsen J.C."/>
            <person name="Grijseels S."/>
            <person name="Prigent S."/>
            <person name="Ji B."/>
            <person name="Dainat J."/>
            <person name="Nielsen K.F."/>
            <person name="Frisvad J.C."/>
            <person name="Workman M."/>
            <person name="Nielsen J."/>
        </authorList>
    </citation>
    <scope>NUCLEOTIDE SEQUENCE [LARGE SCALE GENOMIC DNA]</scope>
    <source>
        <strain evidence="10">IBT 11843</strain>
    </source>
</reference>
<proteinExistence type="predicted"/>
<dbReference type="GO" id="GO:0000981">
    <property type="term" value="F:DNA-binding transcription factor activity, RNA polymerase II-specific"/>
    <property type="evidence" value="ECO:0007669"/>
    <property type="project" value="InterPro"/>
</dbReference>
<dbReference type="InterPro" id="IPR050613">
    <property type="entry name" value="Sec_Metabolite_Reg"/>
</dbReference>
<dbReference type="Gene3D" id="4.10.240.10">
    <property type="entry name" value="Zn(2)-C6 fungal-type DNA-binding domain"/>
    <property type="match status" value="1"/>
</dbReference>